<feature type="compositionally biased region" description="Low complexity" evidence="4">
    <location>
        <begin position="494"/>
        <end position="507"/>
    </location>
</feature>
<dbReference type="GO" id="GO:0005829">
    <property type="term" value="C:cytosol"/>
    <property type="evidence" value="ECO:0007669"/>
    <property type="project" value="GOC"/>
</dbReference>
<dbReference type="PANTHER" id="PTHR13251:SF3">
    <property type="entry name" value="TRAFFICKING PROTEIN PARTICLE COMPLEX SUBUNIT 10"/>
    <property type="match status" value="1"/>
</dbReference>
<name>A0A1D1XM93_9ARAE</name>
<dbReference type="AlphaFoldDB" id="A0A1D1XM93"/>
<feature type="domain" description="TRAPPC10/Trs130 N-terminal" evidence="6">
    <location>
        <begin position="16"/>
        <end position="317"/>
    </location>
</feature>
<proteinExistence type="predicted"/>
<comment type="subcellular location">
    <subcellularLocation>
        <location evidence="1">Golgi apparatus</location>
    </subcellularLocation>
</comment>
<organism evidence="7">
    <name type="scientific">Anthurium amnicola</name>
    <dbReference type="NCBI Taxonomy" id="1678845"/>
    <lineage>
        <taxon>Eukaryota</taxon>
        <taxon>Viridiplantae</taxon>
        <taxon>Streptophyta</taxon>
        <taxon>Embryophyta</taxon>
        <taxon>Tracheophyta</taxon>
        <taxon>Spermatophyta</taxon>
        <taxon>Magnoliopsida</taxon>
        <taxon>Liliopsida</taxon>
        <taxon>Araceae</taxon>
        <taxon>Pothoideae</taxon>
        <taxon>Potheae</taxon>
        <taxon>Anthurium</taxon>
    </lineage>
</organism>
<feature type="region of interest" description="Disordered" evidence="4">
    <location>
        <begin position="481"/>
        <end position="532"/>
    </location>
</feature>
<evidence type="ECO:0000256" key="2">
    <source>
        <dbReference type="ARBA" id="ARBA00022448"/>
    </source>
</evidence>
<evidence type="ECO:0000256" key="1">
    <source>
        <dbReference type="ARBA" id="ARBA00004555"/>
    </source>
</evidence>
<evidence type="ECO:0000313" key="7">
    <source>
        <dbReference type="EMBL" id="JAT43504.1"/>
    </source>
</evidence>
<evidence type="ECO:0000259" key="6">
    <source>
        <dbReference type="Pfam" id="PF23036"/>
    </source>
</evidence>
<protein>
    <submittedName>
        <fullName evidence="7">Trafficking protein particle complex subunit 10</fullName>
    </submittedName>
</protein>
<feature type="domain" description="TRAPPC10/Trs130 C-terminal" evidence="5">
    <location>
        <begin position="1146"/>
        <end position="1226"/>
    </location>
</feature>
<evidence type="ECO:0000256" key="3">
    <source>
        <dbReference type="ARBA" id="ARBA00023034"/>
    </source>
</evidence>
<keyword evidence="3" id="KW-0333">Golgi apparatus</keyword>
<gene>
    <name evidence="7" type="primary">trapcc10-1_6</name>
    <name evidence="7" type="ORF">g.89251</name>
</gene>
<feature type="compositionally biased region" description="Polar residues" evidence="4">
    <location>
        <begin position="508"/>
        <end position="528"/>
    </location>
</feature>
<dbReference type="GO" id="GO:0006891">
    <property type="term" value="P:intra-Golgi vesicle-mediated transport"/>
    <property type="evidence" value="ECO:0007669"/>
    <property type="project" value="TreeGrafter"/>
</dbReference>
<dbReference type="GO" id="GO:1990071">
    <property type="term" value="C:TRAPPII protein complex"/>
    <property type="evidence" value="ECO:0007669"/>
    <property type="project" value="InterPro"/>
</dbReference>
<sequence>MANYLAQFQTIKNSCDRLIVAVEDVSDLWPLVKDGFEERTPFKKACLNNKTRSPIYVEKLPVEFILTTDARLRSRFPQEQSVFWFREPYATVVLVTCEDLDEFKTILKPRLKLIVQNDEREWFIVFVSKAHPSNDQASKLAKKIYAKLEVDFNTKKRERCCKLDLHGAEVNFWEDLDSKIVESIRNTLDRRVQFYEEEIRKLSEQRFMPVWNFCNFFILKESLAFMFEMAHLHEDSLREYDELELCYLETVNTPAMKQRDFGGLEKGDDQAALLNPGFKTLTQVVQEDSFREFEFRQYLFACQCKLLFKLGRPVEVAARGHSFVIGFSKTLTLHEHLLPFCLREVWIISACLALINSTTSHYDGRALSPDIDKEFYRLVGDLYSLCRAKFMRLAYLIGCGLDIERSPVNSAILSMLPWPKPTVWPLVPADASSEVLTKEKMILQANPRVKYFSIQRKPLPLEPSSLLREANRRRATLSAGNVSELLENQQTHNDGSGSDGLSRLSPSNKIHTSVMSRTYSGPTTSDNSLPRDRPMRLSEIHVAAEHALRFTISDPHLWTSLSSVEEFEAKYIELTKGAADNYHRSWWKRHGVVLDGEIAAICFKHGNIDLAAKSYEKVCALFAGEGWHNLLAEVLPNLAECQKILNDQAGYLSSCVRLLSLDNGLFLRKERQAFQAEVIHLAYSAMKDPVPLDVSSLITFSGNPGPPLQLCDGDPGRLSVIVWSGFPDDITLESLSLTLIATFSADEGVKAIKCSSAPVLRPGKNIITLDLPPQKPGSYVLGVLTGHIGNLIVRSHSFSKGGPPDSDDFMNYEKPTRPVLKVFKPRPLVDISAAISSALLMNEPQWVGLVIRPIDYPLKGAILQIDTGPELVVEDSHVIEIENYSNTKAMEIAPHIEAEDSNGTSEDVSSVSTYELKQLVLENGQIELPDWASNVNTIVWLPVRAIDNKLARGTSAVYPQRQSVVDGMRTIALKLDFGVAHNQTFERTIAVHFTDPFHISTRVADKCSAGSLLLQVIIHSQVKACLKIDDAWLELQAGFLHVGKGDGRPVSSSFPLILAPSSRAGILFSICLGSMINKGESEALPVDSILNIRYGISGNRSTGAHAPVAGTSEGSKRELLFKSSLALQQPVLNPCLAVGFLPFPSDCLRVGQLVSMKWRVERLKTIENTSPSDHDEFLYEVDANPENWMVAGRKRGHVALSTKQGSRIVITVSCMPLISGYVRPPQLALPCEYDANISCTPPGPHLVCVLPPTLSSSYCVPS</sequence>
<dbReference type="EMBL" id="GDJX01024432">
    <property type="protein sequence ID" value="JAT43504.1"/>
    <property type="molecule type" value="Transcribed_RNA"/>
</dbReference>
<dbReference type="InterPro" id="IPR022233">
    <property type="entry name" value="TRAPPC10/Trs130_C"/>
</dbReference>
<accession>A0A1D1XM93</accession>
<dbReference type="GO" id="GO:0034498">
    <property type="term" value="P:early endosome to Golgi transport"/>
    <property type="evidence" value="ECO:0007669"/>
    <property type="project" value="TreeGrafter"/>
</dbReference>
<dbReference type="InterPro" id="IPR056913">
    <property type="entry name" value="TRAPPC10/Trs130_N"/>
</dbReference>
<reference evidence="7" key="1">
    <citation type="submission" date="2015-07" db="EMBL/GenBank/DDBJ databases">
        <title>Transcriptome Assembly of Anthurium amnicola.</title>
        <authorList>
            <person name="Suzuki J."/>
        </authorList>
    </citation>
    <scope>NUCLEOTIDE SEQUENCE</scope>
</reference>
<evidence type="ECO:0000256" key="4">
    <source>
        <dbReference type="SAM" id="MobiDB-lite"/>
    </source>
</evidence>
<feature type="compositionally biased region" description="Polar residues" evidence="4">
    <location>
        <begin position="481"/>
        <end position="493"/>
    </location>
</feature>
<keyword evidence="2" id="KW-0813">Transport</keyword>
<evidence type="ECO:0000259" key="5">
    <source>
        <dbReference type="Pfam" id="PF12584"/>
    </source>
</evidence>
<dbReference type="Pfam" id="PF12584">
    <property type="entry name" value="TRAPPC10"/>
    <property type="match status" value="1"/>
</dbReference>
<dbReference type="PANTHER" id="PTHR13251">
    <property type="entry name" value="EPILEPSY HOLOPROSENCEPHALY CANDIDATE 1/TMEM1"/>
    <property type="match status" value="1"/>
</dbReference>
<dbReference type="InterPro" id="IPR045126">
    <property type="entry name" value="TRAPPC10/Trs130"/>
</dbReference>
<dbReference type="Pfam" id="PF23036">
    <property type="entry name" value="TRAPPC10_1st"/>
    <property type="match status" value="1"/>
</dbReference>